<dbReference type="EMBL" id="JH159154">
    <property type="protein sequence ID" value="EGZ17236.1"/>
    <property type="molecule type" value="Genomic_DNA"/>
</dbReference>
<evidence type="ECO:0000313" key="1">
    <source>
        <dbReference type="EMBL" id="EGZ17236.1"/>
    </source>
</evidence>
<evidence type="ECO:0000313" key="2">
    <source>
        <dbReference type="Proteomes" id="UP000002640"/>
    </source>
</evidence>
<dbReference type="Gene3D" id="2.40.70.10">
    <property type="entry name" value="Acid Proteases"/>
    <property type="match status" value="1"/>
</dbReference>
<organism evidence="1 2">
    <name type="scientific">Phytophthora sojae (strain P6497)</name>
    <name type="common">Soybean stem and root rot agent</name>
    <name type="synonym">Phytophthora megasperma f. sp. glycines</name>
    <dbReference type="NCBI Taxonomy" id="1094619"/>
    <lineage>
        <taxon>Eukaryota</taxon>
        <taxon>Sar</taxon>
        <taxon>Stramenopiles</taxon>
        <taxon>Oomycota</taxon>
        <taxon>Peronosporomycetes</taxon>
        <taxon>Peronosporales</taxon>
        <taxon>Peronosporaceae</taxon>
        <taxon>Phytophthora</taxon>
    </lineage>
</organism>
<accession>G4ZIJ2</accession>
<reference evidence="1 2" key="1">
    <citation type="journal article" date="2006" name="Science">
        <title>Phytophthora genome sequences uncover evolutionary origins and mechanisms of pathogenesis.</title>
        <authorList>
            <person name="Tyler B.M."/>
            <person name="Tripathy S."/>
            <person name="Zhang X."/>
            <person name="Dehal P."/>
            <person name="Jiang R.H."/>
            <person name="Aerts A."/>
            <person name="Arredondo F.D."/>
            <person name="Baxter L."/>
            <person name="Bensasson D."/>
            <person name="Beynon J.L."/>
            <person name="Chapman J."/>
            <person name="Damasceno C.M."/>
            <person name="Dorrance A.E."/>
            <person name="Dou D."/>
            <person name="Dickerman A.W."/>
            <person name="Dubchak I.L."/>
            <person name="Garbelotto M."/>
            <person name="Gijzen M."/>
            <person name="Gordon S.G."/>
            <person name="Govers F."/>
            <person name="Grunwald N.J."/>
            <person name="Huang W."/>
            <person name="Ivors K.L."/>
            <person name="Jones R.W."/>
            <person name="Kamoun S."/>
            <person name="Krampis K."/>
            <person name="Lamour K.H."/>
            <person name="Lee M.K."/>
            <person name="McDonald W.H."/>
            <person name="Medina M."/>
            <person name="Meijer H.J."/>
            <person name="Nordberg E.K."/>
            <person name="Maclean D.J."/>
            <person name="Ospina-Giraldo M.D."/>
            <person name="Morris P.F."/>
            <person name="Phuntumart V."/>
            <person name="Putnam N.H."/>
            <person name="Rash S."/>
            <person name="Rose J.K."/>
            <person name="Sakihama Y."/>
            <person name="Salamov A.A."/>
            <person name="Savidor A."/>
            <person name="Scheuring C.F."/>
            <person name="Smith B.M."/>
            <person name="Sobral B.W."/>
            <person name="Terry A."/>
            <person name="Torto-Alalibo T.A."/>
            <person name="Win J."/>
            <person name="Xu Z."/>
            <person name="Zhang H."/>
            <person name="Grigoriev I.V."/>
            <person name="Rokhsar D.S."/>
            <person name="Boore J.L."/>
        </authorList>
    </citation>
    <scope>NUCLEOTIDE SEQUENCE [LARGE SCALE GENOMIC DNA]</scope>
    <source>
        <strain evidence="1 2">P6497</strain>
    </source>
</reference>
<evidence type="ECO:0008006" key="3">
    <source>
        <dbReference type="Google" id="ProtNLM"/>
    </source>
</evidence>
<dbReference type="KEGG" id="psoj:PHYSODRAFT_457905"/>
<dbReference type="InParanoid" id="G4ZIJ2"/>
<protein>
    <recommendedName>
        <fullName evidence="3">Peptidase A2 domain-containing protein</fullName>
    </recommendedName>
</protein>
<dbReference type="Proteomes" id="UP000002640">
    <property type="component" value="Unassembled WGS sequence"/>
</dbReference>
<dbReference type="AlphaFoldDB" id="G4ZIJ2"/>
<feature type="non-terminal residue" evidence="1">
    <location>
        <position position="170"/>
    </location>
</feature>
<sequence length="170" mass="19914">NPHSQSRVFDPGKAENRVYFQKYSRLPKPVKYLIKDTVCVRGDQQHPCRTFFDEGADFCGVSEAFVRKHNLEQAQVPNRVVPLTIVVDNIEPFVFDFKLCYVPNKCDLMLGVPWKRAMVPIIDWETDRIYSKDQYRAELERAHYCARWGFTKHVSLKAARTLVRKSDVEF</sequence>
<dbReference type="InterPro" id="IPR021109">
    <property type="entry name" value="Peptidase_aspartic_dom_sf"/>
</dbReference>
<proteinExistence type="predicted"/>
<gene>
    <name evidence="1" type="ORF">PHYSODRAFT_457905</name>
</gene>
<feature type="non-terminal residue" evidence="1">
    <location>
        <position position="1"/>
    </location>
</feature>
<name>G4ZIJ2_PHYSP</name>
<keyword evidence="2" id="KW-1185">Reference proteome</keyword>
<dbReference type="RefSeq" id="XP_009526294.1">
    <property type="nucleotide sequence ID" value="XM_009527999.1"/>
</dbReference>
<dbReference type="GeneID" id="20653140"/>